<dbReference type="Gene3D" id="1.20.5.160">
    <property type="entry name" value="Bacterial aa3 type cytochrome c oxidase subunit IV"/>
    <property type="match status" value="1"/>
</dbReference>
<reference evidence="3 4" key="1">
    <citation type="submission" date="2019-06" db="EMBL/GenBank/DDBJ databases">
        <title>Sorghum-associated microbial communities from plants grown in Nebraska, USA.</title>
        <authorList>
            <person name="Schachtman D."/>
        </authorList>
    </citation>
    <scope>NUCLEOTIDE SEQUENCE [LARGE SCALE GENOMIC DNA]</scope>
    <source>
        <strain evidence="3 4">1225</strain>
    </source>
</reference>
<evidence type="ECO:0000313" key="4">
    <source>
        <dbReference type="Proteomes" id="UP000320653"/>
    </source>
</evidence>
<evidence type="ECO:0000313" key="3">
    <source>
        <dbReference type="EMBL" id="TWF51984.1"/>
    </source>
</evidence>
<dbReference type="SUPFAM" id="SSF81469">
    <property type="entry name" value="Bacterial aa3 type cytochrome c oxidase subunit IV"/>
    <property type="match status" value="1"/>
</dbReference>
<keyword evidence="1" id="KW-1133">Transmembrane helix</keyword>
<proteinExistence type="predicted"/>
<keyword evidence="4" id="KW-1185">Reference proteome</keyword>
<evidence type="ECO:0000259" key="2">
    <source>
        <dbReference type="Pfam" id="PF07835"/>
    </source>
</evidence>
<accession>A0A561QNN5</accession>
<dbReference type="Pfam" id="PF07835">
    <property type="entry name" value="COX4_pro_2"/>
    <property type="match status" value="1"/>
</dbReference>
<feature type="domain" description="Cytochrome c oxidase subunit IV bacterial aa3 type" evidence="2">
    <location>
        <begin position="10"/>
        <end position="53"/>
    </location>
</feature>
<dbReference type="OrthoDB" id="9812071at2"/>
<dbReference type="InterPro" id="IPR012422">
    <property type="entry name" value="Cyt_c_oxidase_su4_bac-aa3"/>
</dbReference>
<name>A0A561QNN5_9HYPH</name>
<evidence type="ECO:0000256" key="1">
    <source>
        <dbReference type="SAM" id="Phobius"/>
    </source>
</evidence>
<protein>
    <submittedName>
        <fullName evidence="3">Aa3 type cytochrome c oxidase subunit IV</fullName>
    </submittedName>
</protein>
<dbReference type="AlphaFoldDB" id="A0A561QNN5"/>
<dbReference type="RefSeq" id="WP_145639492.1">
    <property type="nucleotide sequence ID" value="NZ_VIWP01000005.1"/>
</dbReference>
<organism evidence="3 4">
    <name type="scientific">Neorhizobium alkalisoli</name>
    <dbReference type="NCBI Taxonomy" id="528178"/>
    <lineage>
        <taxon>Bacteria</taxon>
        <taxon>Pseudomonadati</taxon>
        <taxon>Pseudomonadota</taxon>
        <taxon>Alphaproteobacteria</taxon>
        <taxon>Hyphomicrobiales</taxon>
        <taxon>Rhizobiaceae</taxon>
        <taxon>Rhizobium/Agrobacterium group</taxon>
        <taxon>Neorhizobium</taxon>
    </lineage>
</organism>
<gene>
    <name evidence="3" type="ORF">FHW37_10582</name>
</gene>
<dbReference type="Proteomes" id="UP000320653">
    <property type="component" value="Unassembled WGS sequence"/>
</dbReference>
<dbReference type="EMBL" id="VIWP01000005">
    <property type="protein sequence ID" value="TWF51984.1"/>
    <property type="molecule type" value="Genomic_DNA"/>
</dbReference>
<sequence length="78" mass="8236">MDDHQASGQSGPVELGAAMDYREHEKTYEMFLAGAKWGTMVIVVLMIAMAAGFFGGAGAIGSLALFIILNVAGVFLLR</sequence>
<feature type="transmembrane region" description="Helical" evidence="1">
    <location>
        <begin position="59"/>
        <end position="77"/>
    </location>
</feature>
<comment type="caution">
    <text evidence="3">The sequence shown here is derived from an EMBL/GenBank/DDBJ whole genome shotgun (WGS) entry which is preliminary data.</text>
</comment>
<keyword evidence="1" id="KW-0812">Transmembrane</keyword>
<dbReference type="InterPro" id="IPR036596">
    <property type="entry name" value="Cyt-C_aa3_sf"/>
</dbReference>
<keyword evidence="1" id="KW-0472">Membrane</keyword>
<feature type="transmembrane region" description="Helical" evidence="1">
    <location>
        <begin position="31"/>
        <end position="53"/>
    </location>
</feature>